<evidence type="ECO:0000256" key="2">
    <source>
        <dbReference type="SAM" id="MobiDB-lite"/>
    </source>
</evidence>
<reference evidence="3 4" key="1">
    <citation type="journal article" date="2018" name="Nat. Ecol. Evol.">
        <title>Shark genomes provide insights into elasmobranch evolution and the origin of vertebrates.</title>
        <authorList>
            <person name="Hara Y"/>
            <person name="Yamaguchi K"/>
            <person name="Onimaru K"/>
            <person name="Kadota M"/>
            <person name="Koyanagi M"/>
            <person name="Keeley SD"/>
            <person name="Tatsumi K"/>
            <person name="Tanaka K"/>
            <person name="Motone F"/>
            <person name="Kageyama Y"/>
            <person name="Nozu R"/>
            <person name="Adachi N"/>
            <person name="Nishimura O"/>
            <person name="Nakagawa R"/>
            <person name="Tanegashima C"/>
            <person name="Kiyatake I"/>
            <person name="Matsumoto R"/>
            <person name="Murakumo K"/>
            <person name="Nishida K"/>
            <person name="Terakita A"/>
            <person name="Kuratani S"/>
            <person name="Sato K"/>
            <person name="Hyodo S Kuraku.S."/>
        </authorList>
    </citation>
    <scope>NUCLEOTIDE SEQUENCE [LARGE SCALE GENOMIC DNA]</scope>
</reference>
<evidence type="ECO:0000313" key="3">
    <source>
        <dbReference type="EMBL" id="GCC37517.1"/>
    </source>
</evidence>
<feature type="compositionally biased region" description="Basic and acidic residues" evidence="2">
    <location>
        <begin position="81"/>
        <end position="90"/>
    </location>
</feature>
<dbReference type="EMBL" id="BEZZ01001013">
    <property type="protein sequence ID" value="GCC37517.1"/>
    <property type="molecule type" value="Genomic_DNA"/>
</dbReference>
<keyword evidence="1" id="KW-0175">Coiled coil</keyword>
<dbReference type="AlphaFoldDB" id="A0A401T4H2"/>
<evidence type="ECO:0000256" key="1">
    <source>
        <dbReference type="SAM" id="Coils"/>
    </source>
</evidence>
<name>A0A401T4H2_CHIPU</name>
<protein>
    <submittedName>
        <fullName evidence="3">Uncharacterized protein</fullName>
    </submittedName>
</protein>
<keyword evidence="4" id="KW-1185">Reference proteome</keyword>
<gene>
    <name evidence="3" type="ORF">chiPu_0016021</name>
</gene>
<comment type="caution">
    <text evidence="3">The sequence shown here is derived from an EMBL/GenBank/DDBJ whole genome shotgun (WGS) entry which is preliminary data.</text>
</comment>
<feature type="coiled-coil region" evidence="1">
    <location>
        <begin position="49"/>
        <end position="81"/>
    </location>
</feature>
<proteinExistence type="predicted"/>
<accession>A0A401T4H2</accession>
<sequence length="152" mass="17352">MKTKHLLTTMFRNSIIEAMPTSQSRLEDVLSLTSSLSHQEFRDHVAYAVERFRKDKEKLCKQQEEVQRKLAQMQLEDLKKKDKGKAEKVLPLRTGTASQSQDHHSVAGPAAFELGAKSVEERDSLMRPVAKGFCPHRYGFRMDILSSECDSE</sequence>
<evidence type="ECO:0000313" key="4">
    <source>
        <dbReference type="Proteomes" id="UP000287033"/>
    </source>
</evidence>
<feature type="region of interest" description="Disordered" evidence="2">
    <location>
        <begin position="81"/>
        <end position="108"/>
    </location>
</feature>
<dbReference type="Proteomes" id="UP000287033">
    <property type="component" value="Unassembled WGS sequence"/>
</dbReference>
<organism evidence="3 4">
    <name type="scientific">Chiloscyllium punctatum</name>
    <name type="common">Brownbanded bambooshark</name>
    <name type="synonym">Hemiscyllium punctatum</name>
    <dbReference type="NCBI Taxonomy" id="137246"/>
    <lineage>
        <taxon>Eukaryota</taxon>
        <taxon>Metazoa</taxon>
        <taxon>Chordata</taxon>
        <taxon>Craniata</taxon>
        <taxon>Vertebrata</taxon>
        <taxon>Chondrichthyes</taxon>
        <taxon>Elasmobranchii</taxon>
        <taxon>Galeomorphii</taxon>
        <taxon>Galeoidea</taxon>
        <taxon>Orectolobiformes</taxon>
        <taxon>Hemiscylliidae</taxon>
        <taxon>Chiloscyllium</taxon>
    </lineage>
</organism>